<accession>A0ABR6VGR8</accession>
<dbReference type="EMBL" id="JACOGK010000007">
    <property type="protein sequence ID" value="MBC3536338.1"/>
    <property type="molecule type" value="Genomic_DNA"/>
</dbReference>
<dbReference type="Gene3D" id="3.10.290.10">
    <property type="entry name" value="RNA-binding S4 domain"/>
    <property type="match status" value="1"/>
</dbReference>
<gene>
    <name evidence="2" type="ORF">H8J70_03610</name>
</gene>
<name>A0ABR6VGR8_9FIRM</name>
<dbReference type="Pfam" id="PF13275">
    <property type="entry name" value="S4_2"/>
    <property type="match status" value="1"/>
</dbReference>
<proteinExistence type="predicted"/>
<dbReference type="InterPro" id="IPR036986">
    <property type="entry name" value="S4_RNA-bd_sf"/>
</dbReference>
<keyword evidence="3" id="KW-1185">Reference proteome</keyword>
<dbReference type="Proteomes" id="UP000606870">
    <property type="component" value="Unassembled WGS sequence"/>
</dbReference>
<dbReference type="CDD" id="cd00165">
    <property type="entry name" value="S4"/>
    <property type="match status" value="1"/>
</dbReference>
<comment type="caution">
    <text evidence="2">The sequence shown here is derived from an EMBL/GenBank/DDBJ whole genome shotgun (WGS) entry which is preliminary data.</text>
</comment>
<evidence type="ECO:0000256" key="1">
    <source>
        <dbReference type="PROSITE-ProRule" id="PRU00182"/>
    </source>
</evidence>
<keyword evidence="1" id="KW-0694">RNA-binding</keyword>
<sequence length="71" mass="7965">MKNIKIKTDMIQLDQLLKLADVIATGGQIRMFLDAKKIFVNGELCQVKRKQLHDGDVVEVKGCGTYRVCGE</sequence>
<protein>
    <submittedName>
        <fullName evidence="2">RNA-binding S4 domain-containing protein</fullName>
    </submittedName>
</protein>
<reference evidence="2 3" key="1">
    <citation type="submission" date="2020-08" db="EMBL/GenBank/DDBJ databases">
        <authorList>
            <person name="Liu C."/>
            <person name="Sun Q."/>
        </authorList>
    </citation>
    <scope>NUCLEOTIDE SEQUENCE [LARGE SCALE GENOMIC DNA]</scope>
    <source>
        <strain evidence="2 3">NSJ-59</strain>
    </source>
</reference>
<organism evidence="2 3">
    <name type="scientific">Megasphaera hominis</name>
    <dbReference type="NCBI Taxonomy" id="159836"/>
    <lineage>
        <taxon>Bacteria</taxon>
        <taxon>Bacillati</taxon>
        <taxon>Bacillota</taxon>
        <taxon>Negativicutes</taxon>
        <taxon>Veillonellales</taxon>
        <taxon>Veillonellaceae</taxon>
        <taxon>Megasphaera</taxon>
    </lineage>
</organism>
<evidence type="ECO:0000313" key="3">
    <source>
        <dbReference type="Proteomes" id="UP000606870"/>
    </source>
</evidence>
<dbReference type="SUPFAM" id="SSF55174">
    <property type="entry name" value="Alpha-L RNA-binding motif"/>
    <property type="match status" value="1"/>
</dbReference>
<dbReference type="PROSITE" id="PS50889">
    <property type="entry name" value="S4"/>
    <property type="match status" value="1"/>
</dbReference>
<evidence type="ECO:0000313" key="2">
    <source>
        <dbReference type="EMBL" id="MBC3536338.1"/>
    </source>
</evidence>